<gene>
    <name evidence="7" type="ORF">AUCHE_05_01460</name>
</gene>
<dbReference type="UniPathway" id="UPA00895"/>
<organism evidence="7 8">
    <name type="scientific">Austwickia chelonae NBRC 105200</name>
    <dbReference type="NCBI Taxonomy" id="1184607"/>
    <lineage>
        <taxon>Bacteria</taxon>
        <taxon>Bacillati</taxon>
        <taxon>Actinomycetota</taxon>
        <taxon>Actinomycetes</taxon>
        <taxon>Micrococcales</taxon>
        <taxon>Dermatophilaceae</taxon>
        <taxon>Austwickia</taxon>
    </lineage>
</organism>
<dbReference type="GO" id="GO:0030416">
    <property type="term" value="P:methylamine metabolic process"/>
    <property type="evidence" value="ECO:0007669"/>
    <property type="project" value="InterPro"/>
</dbReference>
<name>K6ULH1_9MICO</name>
<evidence type="ECO:0000256" key="5">
    <source>
        <dbReference type="SAM" id="Phobius"/>
    </source>
</evidence>
<feature type="transmembrane region" description="Helical" evidence="5">
    <location>
        <begin position="12"/>
        <end position="31"/>
    </location>
</feature>
<feature type="transmembrane region" description="Helical" evidence="5">
    <location>
        <begin position="57"/>
        <end position="77"/>
    </location>
</feature>
<evidence type="ECO:0000256" key="4">
    <source>
        <dbReference type="ARBA" id="ARBA00023136"/>
    </source>
</evidence>
<dbReference type="RefSeq" id="WP_006501993.1">
    <property type="nucleotide sequence ID" value="NZ_BAGZ01000005.1"/>
</dbReference>
<reference evidence="7 8" key="1">
    <citation type="submission" date="2012-08" db="EMBL/GenBank/DDBJ databases">
        <title>Whole genome shotgun sequence of Austwickia chelonae NBRC 105200.</title>
        <authorList>
            <person name="Yoshida I."/>
            <person name="Hosoyama A."/>
            <person name="Tsuchikane K."/>
            <person name="Katsumata H."/>
            <person name="Ando Y."/>
            <person name="Ohji S."/>
            <person name="Hamada M."/>
            <person name="Tamura T."/>
            <person name="Yamazoe A."/>
            <person name="Yamazaki S."/>
            <person name="Fujita N."/>
        </authorList>
    </citation>
    <scope>NUCLEOTIDE SEQUENCE [LARGE SCALE GENOMIC DNA]</scope>
    <source>
        <strain evidence="7 8">NBRC 105200</strain>
    </source>
</reference>
<dbReference type="EMBL" id="BAGZ01000005">
    <property type="protein sequence ID" value="GAB77241.1"/>
    <property type="molecule type" value="Genomic_DNA"/>
</dbReference>
<dbReference type="eggNOG" id="COG2259">
    <property type="taxonomic scope" value="Bacteria"/>
</dbReference>
<dbReference type="STRING" id="100225.SAMN05421595_1058"/>
<keyword evidence="2 5" id="KW-0812">Transmembrane</keyword>
<comment type="caution">
    <text evidence="7">The sequence shown here is derived from an EMBL/GenBank/DDBJ whole genome shotgun (WGS) entry which is preliminary data.</text>
</comment>
<comment type="subcellular location">
    <subcellularLocation>
        <location evidence="1">Membrane</location>
        <topology evidence="1">Multi-pass membrane protein</topology>
    </subcellularLocation>
</comment>
<dbReference type="AlphaFoldDB" id="K6ULH1"/>
<keyword evidence="4 5" id="KW-0472">Membrane</keyword>
<keyword evidence="3 5" id="KW-1133">Transmembrane helix</keyword>
<evidence type="ECO:0000256" key="1">
    <source>
        <dbReference type="ARBA" id="ARBA00004141"/>
    </source>
</evidence>
<evidence type="ECO:0000313" key="7">
    <source>
        <dbReference type="EMBL" id="GAB77241.1"/>
    </source>
</evidence>
<evidence type="ECO:0000313" key="8">
    <source>
        <dbReference type="Proteomes" id="UP000008495"/>
    </source>
</evidence>
<sequence>MIARLADRQWQDWMGLVSRLVLAFVWIYAAVTKIGRPLTSARAVQAYDLMPFEMADAVGQILPIIELAVGVLLLVGLFTRFSGLLSSILLVVFIIGIASAWARGLEIDCGCFGGDGSLEAGREPKYLQEILRDLVFLGFAGWLSWRPGSAFSLDARLDRGTTP</sequence>
<dbReference type="InterPro" id="IPR009908">
    <property type="entry name" value="Methylamine_util_MauE"/>
</dbReference>
<accession>K6ULH1</accession>
<dbReference type="OrthoDB" id="5422529at2"/>
<feature type="domain" description="Methylamine utilisation protein MauE" evidence="6">
    <location>
        <begin position="12"/>
        <end position="145"/>
    </location>
</feature>
<dbReference type="GO" id="GO:0016020">
    <property type="term" value="C:membrane"/>
    <property type="evidence" value="ECO:0007669"/>
    <property type="project" value="UniProtKB-SubCell"/>
</dbReference>
<proteinExistence type="predicted"/>
<evidence type="ECO:0000256" key="3">
    <source>
        <dbReference type="ARBA" id="ARBA00022989"/>
    </source>
</evidence>
<protein>
    <recommendedName>
        <fullName evidence="6">Methylamine utilisation protein MauE domain-containing protein</fullName>
    </recommendedName>
</protein>
<dbReference type="Pfam" id="PF07291">
    <property type="entry name" value="MauE"/>
    <property type="match status" value="1"/>
</dbReference>
<evidence type="ECO:0000256" key="2">
    <source>
        <dbReference type="ARBA" id="ARBA00022692"/>
    </source>
</evidence>
<evidence type="ECO:0000259" key="6">
    <source>
        <dbReference type="Pfam" id="PF07291"/>
    </source>
</evidence>
<feature type="transmembrane region" description="Helical" evidence="5">
    <location>
        <begin position="84"/>
        <end position="102"/>
    </location>
</feature>
<keyword evidence="8" id="KW-1185">Reference proteome</keyword>
<dbReference type="Proteomes" id="UP000008495">
    <property type="component" value="Unassembled WGS sequence"/>
</dbReference>